<gene>
    <name evidence="2" type="ORF">M437DRAFT_65457</name>
</gene>
<organism evidence="2 3">
    <name type="scientific">Aureobasidium melanogenum (strain CBS 110374)</name>
    <name type="common">Aureobasidium pullulans var. melanogenum</name>
    <dbReference type="NCBI Taxonomy" id="1043003"/>
    <lineage>
        <taxon>Eukaryota</taxon>
        <taxon>Fungi</taxon>
        <taxon>Dikarya</taxon>
        <taxon>Ascomycota</taxon>
        <taxon>Pezizomycotina</taxon>
        <taxon>Dothideomycetes</taxon>
        <taxon>Dothideomycetidae</taxon>
        <taxon>Dothideales</taxon>
        <taxon>Saccotheciaceae</taxon>
        <taxon>Aureobasidium</taxon>
    </lineage>
</organism>
<evidence type="ECO:0000313" key="3">
    <source>
        <dbReference type="Proteomes" id="UP000030672"/>
    </source>
</evidence>
<reference evidence="2 3" key="1">
    <citation type="journal article" date="2014" name="BMC Genomics">
        <title>Genome sequencing of four Aureobasidium pullulans varieties: biotechnological potential, stress tolerance, and description of new species.</title>
        <authorList>
            <person name="Gostin Ar C."/>
            <person name="Ohm R.A."/>
            <person name="Kogej T."/>
            <person name="Sonjak S."/>
            <person name="Turk M."/>
            <person name="Zajc J."/>
            <person name="Zalar P."/>
            <person name="Grube M."/>
            <person name="Sun H."/>
            <person name="Han J."/>
            <person name="Sharma A."/>
            <person name="Chiniquy J."/>
            <person name="Ngan C.Y."/>
            <person name="Lipzen A."/>
            <person name="Barry K."/>
            <person name="Grigoriev I.V."/>
            <person name="Gunde-Cimerman N."/>
        </authorList>
    </citation>
    <scope>NUCLEOTIDE SEQUENCE [LARGE SCALE GENOMIC DNA]</scope>
    <source>
        <strain evidence="2 3">CBS 110374</strain>
    </source>
</reference>
<evidence type="ECO:0000313" key="2">
    <source>
        <dbReference type="EMBL" id="KEQ63492.1"/>
    </source>
</evidence>
<evidence type="ECO:0000256" key="1">
    <source>
        <dbReference type="SAM" id="MobiDB-lite"/>
    </source>
</evidence>
<sequence>MARRNDSVTVHPDEHLSGQKSCRGLPSDLTTYRNHEKRPLARRYTTESIKPVQIARLSQQDSSFWLECSIQETLPTRSVKTSFTCKMMPRFGQISDPFTLSEIEKCCRRIVEDFKSHRNESDRHICRCNFEFIRTSAQGKPGICDNGSKHFSKLLWRGMQRHDQLCQCGCFDFAPSGEPTCVPAWTYHSGSGCTSYWSRRIEHPQGTFWLQYGVSSGPQSDGPDCAFTCKVIPKAEETPATSLIKIQRCCEQIAIELKAHRADECYSGRWEPCPACSCDLETIRQGPQGQVGICCDNWSKRTSAETLRCAMNRHDRLCSCGCFNFADNRLSLLDTTRYTDWKRHRKSKPYWSREVTLTDGQTWLQYGVNSNSNPVGEPGCMITCKRAFISASGQRNARKSCKKAAAILASHLKSTKSCACDFESLLVVVRMKRGLSEVRQHLPSQADRSQTLKRVEIITAEAEAKALGITLRHRGCSSSARLEFCGSFEEFR</sequence>
<dbReference type="AlphaFoldDB" id="A0A074W0M6"/>
<dbReference type="GeneID" id="63917959"/>
<protein>
    <submittedName>
        <fullName evidence="2">Uncharacterized protein</fullName>
    </submittedName>
</protein>
<feature type="compositionally biased region" description="Basic and acidic residues" evidence="1">
    <location>
        <begin position="1"/>
        <end position="17"/>
    </location>
</feature>
<accession>A0A074W0M6</accession>
<feature type="region of interest" description="Disordered" evidence="1">
    <location>
        <begin position="1"/>
        <end position="28"/>
    </location>
</feature>
<dbReference type="HOGENOM" id="CLU_554298_0_0_1"/>
<dbReference type="RefSeq" id="XP_040880515.1">
    <property type="nucleotide sequence ID" value="XM_041024586.1"/>
</dbReference>
<keyword evidence="3" id="KW-1185">Reference proteome</keyword>
<dbReference type="EMBL" id="KL584831">
    <property type="protein sequence ID" value="KEQ63492.1"/>
    <property type="molecule type" value="Genomic_DNA"/>
</dbReference>
<dbReference type="Proteomes" id="UP000030672">
    <property type="component" value="Unassembled WGS sequence"/>
</dbReference>
<proteinExistence type="predicted"/>
<name>A0A074W0M6_AURM1</name>